<dbReference type="PANTHER" id="PTHR43163">
    <property type="entry name" value="DIPEPTIDE TRANSPORT SYSTEM PERMEASE PROTEIN DPPB-RELATED"/>
    <property type="match status" value="1"/>
</dbReference>
<gene>
    <name evidence="9" type="ORF">IAA67_09360</name>
</gene>
<evidence type="ECO:0000256" key="5">
    <source>
        <dbReference type="ARBA" id="ARBA00022989"/>
    </source>
</evidence>
<evidence type="ECO:0000256" key="7">
    <source>
        <dbReference type="RuleBase" id="RU363032"/>
    </source>
</evidence>
<protein>
    <submittedName>
        <fullName evidence="9">ABC transporter permease</fullName>
    </submittedName>
</protein>
<dbReference type="InterPro" id="IPR000515">
    <property type="entry name" value="MetI-like"/>
</dbReference>
<dbReference type="GO" id="GO:0005886">
    <property type="term" value="C:plasma membrane"/>
    <property type="evidence" value="ECO:0007669"/>
    <property type="project" value="UniProtKB-SubCell"/>
</dbReference>
<evidence type="ECO:0000256" key="6">
    <source>
        <dbReference type="ARBA" id="ARBA00023136"/>
    </source>
</evidence>
<comment type="similarity">
    <text evidence="7">Belongs to the binding-protein-dependent transport system permease family.</text>
</comment>
<keyword evidence="2 7" id="KW-0813">Transport</keyword>
<feature type="transmembrane region" description="Helical" evidence="7">
    <location>
        <begin position="192"/>
        <end position="213"/>
    </location>
</feature>
<dbReference type="AlphaFoldDB" id="A0A9D1CPL3"/>
<proteinExistence type="inferred from homology"/>
<dbReference type="InterPro" id="IPR035906">
    <property type="entry name" value="MetI-like_sf"/>
</dbReference>
<feature type="domain" description="ABC transmembrane type-1" evidence="8">
    <location>
        <begin position="105"/>
        <end position="319"/>
    </location>
</feature>
<feature type="transmembrane region" description="Helical" evidence="7">
    <location>
        <begin position="251"/>
        <end position="276"/>
    </location>
</feature>
<accession>A0A9D1CPL3</accession>
<evidence type="ECO:0000256" key="1">
    <source>
        <dbReference type="ARBA" id="ARBA00004651"/>
    </source>
</evidence>
<keyword evidence="5 7" id="KW-1133">Transmembrane helix</keyword>
<dbReference type="GO" id="GO:0055085">
    <property type="term" value="P:transmembrane transport"/>
    <property type="evidence" value="ECO:0007669"/>
    <property type="project" value="InterPro"/>
</dbReference>
<keyword evidence="3" id="KW-1003">Cell membrane</keyword>
<feature type="transmembrane region" description="Helical" evidence="7">
    <location>
        <begin position="296"/>
        <end position="319"/>
    </location>
</feature>
<feature type="transmembrane region" description="Helical" evidence="7">
    <location>
        <begin position="109"/>
        <end position="133"/>
    </location>
</feature>
<dbReference type="CDD" id="cd06261">
    <property type="entry name" value="TM_PBP2"/>
    <property type="match status" value="1"/>
</dbReference>
<keyword evidence="4 7" id="KW-0812">Transmembrane</keyword>
<evidence type="ECO:0000313" key="9">
    <source>
        <dbReference type="EMBL" id="HIQ70522.1"/>
    </source>
</evidence>
<dbReference type="Gene3D" id="1.10.3720.10">
    <property type="entry name" value="MetI-like"/>
    <property type="match status" value="1"/>
</dbReference>
<dbReference type="Pfam" id="PF19300">
    <property type="entry name" value="BPD_transp_1_N"/>
    <property type="match status" value="1"/>
</dbReference>
<dbReference type="PANTHER" id="PTHR43163:SF6">
    <property type="entry name" value="DIPEPTIDE TRANSPORT SYSTEM PERMEASE PROTEIN DPPB-RELATED"/>
    <property type="match status" value="1"/>
</dbReference>
<feature type="transmembrane region" description="Helical" evidence="7">
    <location>
        <begin position="145"/>
        <end position="172"/>
    </location>
</feature>
<evidence type="ECO:0000256" key="3">
    <source>
        <dbReference type="ARBA" id="ARBA00022475"/>
    </source>
</evidence>
<reference evidence="9" key="1">
    <citation type="submission" date="2020-10" db="EMBL/GenBank/DDBJ databases">
        <authorList>
            <person name="Gilroy R."/>
        </authorList>
    </citation>
    <scope>NUCLEOTIDE SEQUENCE</scope>
    <source>
        <strain evidence="9">ChiSjej2B20-13462</strain>
    </source>
</reference>
<sequence>MEKFWRRLGRPLLRYGVKIVALLLAVSIVAFLLVCLSPVDPVQQYILGLGSAISPEQRAEIEAYWGVNQPPVERYVHWLGQLLQGNWGESALYRRPVLDIIGERFVNSLALMLCAWVLSGVIGFVLGCLMGMYQGKWPDRLLKKIAYLISSIPTFWLGLVLLLVFAVWLHWFPTGLSAPIGVTQDQVTLGQRLHHLVLPALTLSFVSFANIALHTRQKLIDVLNSEYVLFARARGEGRWTVLRRHGLRNMLLPALTLQFASFAELFGGSVLAENVFSYPGLGSAAAAAGLNADVPLLLGITLFSALFVCVGNTIANLLYGVIDPQIREVAP</sequence>
<organism evidence="9 10">
    <name type="scientific">Candidatus Avoscillospira stercorigallinarum</name>
    <dbReference type="NCBI Taxonomy" id="2840708"/>
    <lineage>
        <taxon>Bacteria</taxon>
        <taxon>Bacillati</taxon>
        <taxon>Bacillota</taxon>
        <taxon>Clostridia</taxon>
        <taxon>Eubacteriales</taxon>
        <taxon>Oscillospiraceae</taxon>
        <taxon>Oscillospiraceae incertae sedis</taxon>
        <taxon>Candidatus Avoscillospira</taxon>
    </lineage>
</organism>
<evidence type="ECO:0000259" key="8">
    <source>
        <dbReference type="PROSITE" id="PS50928"/>
    </source>
</evidence>
<evidence type="ECO:0000313" key="10">
    <source>
        <dbReference type="Proteomes" id="UP000886874"/>
    </source>
</evidence>
<dbReference type="EMBL" id="DVFN01000136">
    <property type="protein sequence ID" value="HIQ70522.1"/>
    <property type="molecule type" value="Genomic_DNA"/>
</dbReference>
<name>A0A9D1CPL3_9FIRM</name>
<dbReference type="PROSITE" id="PS50928">
    <property type="entry name" value="ABC_TM1"/>
    <property type="match status" value="1"/>
</dbReference>
<dbReference type="Proteomes" id="UP000886874">
    <property type="component" value="Unassembled WGS sequence"/>
</dbReference>
<reference evidence="9" key="2">
    <citation type="journal article" date="2021" name="PeerJ">
        <title>Extensive microbial diversity within the chicken gut microbiome revealed by metagenomics and culture.</title>
        <authorList>
            <person name="Gilroy R."/>
            <person name="Ravi A."/>
            <person name="Getino M."/>
            <person name="Pursley I."/>
            <person name="Horton D.L."/>
            <person name="Alikhan N.F."/>
            <person name="Baker D."/>
            <person name="Gharbi K."/>
            <person name="Hall N."/>
            <person name="Watson M."/>
            <person name="Adriaenssens E.M."/>
            <person name="Foster-Nyarko E."/>
            <person name="Jarju S."/>
            <person name="Secka A."/>
            <person name="Antonio M."/>
            <person name="Oren A."/>
            <person name="Chaudhuri R.R."/>
            <person name="La Ragione R."/>
            <person name="Hildebrand F."/>
            <person name="Pallen M.J."/>
        </authorList>
    </citation>
    <scope>NUCLEOTIDE SEQUENCE</scope>
    <source>
        <strain evidence="9">ChiSjej2B20-13462</strain>
    </source>
</reference>
<dbReference type="Pfam" id="PF00528">
    <property type="entry name" value="BPD_transp_1"/>
    <property type="match status" value="1"/>
</dbReference>
<comment type="subcellular location">
    <subcellularLocation>
        <location evidence="1 7">Cell membrane</location>
        <topology evidence="1 7">Multi-pass membrane protein</topology>
    </subcellularLocation>
</comment>
<keyword evidence="6 7" id="KW-0472">Membrane</keyword>
<dbReference type="InterPro" id="IPR045621">
    <property type="entry name" value="BPD_transp_1_N"/>
</dbReference>
<dbReference type="SUPFAM" id="SSF161098">
    <property type="entry name" value="MetI-like"/>
    <property type="match status" value="1"/>
</dbReference>
<evidence type="ECO:0000256" key="4">
    <source>
        <dbReference type="ARBA" id="ARBA00022692"/>
    </source>
</evidence>
<feature type="transmembrane region" description="Helical" evidence="7">
    <location>
        <begin position="12"/>
        <end position="39"/>
    </location>
</feature>
<comment type="caution">
    <text evidence="9">The sequence shown here is derived from an EMBL/GenBank/DDBJ whole genome shotgun (WGS) entry which is preliminary data.</text>
</comment>
<evidence type="ECO:0000256" key="2">
    <source>
        <dbReference type="ARBA" id="ARBA00022448"/>
    </source>
</evidence>